<evidence type="ECO:0000313" key="3">
    <source>
        <dbReference type="Proteomes" id="UP000007463"/>
    </source>
</evidence>
<keyword evidence="1" id="KW-0732">Signal</keyword>
<evidence type="ECO:0000256" key="1">
    <source>
        <dbReference type="SAM" id="SignalP"/>
    </source>
</evidence>
<reference evidence="2 3" key="1">
    <citation type="journal article" date="2011" name="Stand. Genomic Sci.">
        <title>Complete genome sequence of the gliding freshwater bacterium Fluviicola taffensis type strain (RW262).</title>
        <authorList>
            <person name="Woyke T."/>
            <person name="Chertkov O."/>
            <person name="Lapidus A."/>
            <person name="Nolan M."/>
            <person name="Lucas S."/>
            <person name="Del Rio T.G."/>
            <person name="Tice H."/>
            <person name="Cheng J.F."/>
            <person name="Tapia R."/>
            <person name="Han C."/>
            <person name="Goodwin L."/>
            <person name="Pitluck S."/>
            <person name="Liolios K."/>
            <person name="Pagani I."/>
            <person name="Ivanova N."/>
            <person name="Huntemann M."/>
            <person name="Mavromatis K."/>
            <person name="Mikhailova N."/>
            <person name="Pati A."/>
            <person name="Chen A."/>
            <person name="Palaniappan K."/>
            <person name="Land M."/>
            <person name="Hauser L."/>
            <person name="Brambilla E.M."/>
            <person name="Rohde M."/>
            <person name="Mwirichia R."/>
            <person name="Sikorski J."/>
            <person name="Tindall B.J."/>
            <person name="Goker M."/>
            <person name="Bristow J."/>
            <person name="Eisen J.A."/>
            <person name="Markowitz V."/>
            <person name="Hugenholtz P."/>
            <person name="Klenk H.P."/>
            <person name="Kyrpides N.C."/>
        </authorList>
    </citation>
    <scope>NUCLEOTIDE SEQUENCE [LARGE SCALE GENOMIC DNA]</scope>
    <source>
        <strain evidence="3">DSM 16823 / RW262 / RW262</strain>
    </source>
</reference>
<evidence type="ECO:0008006" key="4">
    <source>
        <dbReference type="Google" id="ProtNLM"/>
    </source>
</evidence>
<evidence type="ECO:0000313" key="2">
    <source>
        <dbReference type="EMBL" id="AEA45038.1"/>
    </source>
</evidence>
<feature type="signal peptide" evidence="1">
    <location>
        <begin position="1"/>
        <end position="21"/>
    </location>
</feature>
<gene>
    <name evidence="2" type="ordered locus">Fluta_3062</name>
</gene>
<dbReference type="HOGENOM" id="CLU_1924472_0_0_10"/>
<name>F2IJX9_FLUTR</name>
<dbReference type="RefSeq" id="WP_013687805.1">
    <property type="nucleotide sequence ID" value="NC_015321.1"/>
</dbReference>
<protein>
    <recommendedName>
        <fullName evidence="4">Secretion system C-terminal sorting domain-containing protein</fullName>
    </recommendedName>
</protein>
<dbReference type="STRING" id="755732.Fluta_3062"/>
<dbReference type="OrthoDB" id="9803461at2"/>
<dbReference type="KEGG" id="fte:Fluta_3062"/>
<sequence precursor="true">MGRFFSISLFAALISNAFVFAQKQTPNPIRLLVQETRVIAPFISNELPTTSESGSSAPVTMHVYNNMSSNYLTLEVLGASKVMEFQLINEDGQEMYSGTIRGTQLVEIESWPTGTYYFLCGSKREKIDLTK</sequence>
<proteinExistence type="predicted"/>
<dbReference type="EMBL" id="CP002542">
    <property type="protein sequence ID" value="AEA45038.1"/>
    <property type="molecule type" value="Genomic_DNA"/>
</dbReference>
<organism evidence="2 3">
    <name type="scientific">Fluviicola taffensis (strain DSM 16823 / NCIMB 13979 / RW262)</name>
    <dbReference type="NCBI Taxonomy" id="755732"/>
    <lineage>
        <taxon>Bacteria</taxon>
        <taxon>Pseudomonadati</taxon>
        <taxon>Bacteroidota</taxon>
        <taxon>Flavobacteriia</taxon>
        <taxon>Flavobacteriales</taxon>
        <taxon>Crocinitomicaceae</taxon>
        <taxon>Fluviicola</taxon>
    </lineage>
</organism>
<reference evidence="3" key="2">
    <citation type="submission" date="2011-02" db="EMBL/GenBank/DDBJ databases">
        <title>The complete genome of Fluviicola taffensis DSM 16823.</title>
        <authorList>
            <consortium name="US DOE Joint Genome Institute (JGI-PGF)"/>
            <person name="Lucas S."/>
            <person name="Copeland A."/>
            <person name="Lapidus A."/>
            <person name="Bruce D."/>
            <person name="Goodwin L."/>
            <person name="Pitluck S."/>
            <person name="Kyrpides N."/>
            <person name="Mavromatis K."/>
            <person name="Ivanova N."/>
            <person name="Mikhailova N."/>
            <person name="Pagani I."/>
            <person name="Chertkov O."/>
            <person name="Detter J.C."/>
            <person name="Han C."/>
            <person name="Tapia R."/>
            <person name="Land M."/>
            <person name="Hauser L."/>
            <person name="Markowitz V."/>
            <person name="Cheng J.-F."/>
            <person name="Hugenholtz P."/>
            <person name="Woyke T."/>
            <person name="Wu D."/>
            <person name="Tindall B."/>
            <person name="Pomrenke H.G."/>
            <person name="Brambilla E."/>
            <person name="Klenk H.-P."/>
            <person name="Eisen J.A."/>
        </authorList>
    </citation>
    <scope>NUCLEOTIDE SEQUENCE [LARGE SCALE GENOMIC DNA]</scope>
    <source>
        <strain evidence="3">DSM 16823 / RW262 / RW262</strain>
    </source>
</reference>
<keyword evidence="3" id="KW-1185">Reference proteome</keyword>
<accession>F2IJX9</accession>
<dbReference type="Proteomes" id="UP000007463">
    <property type="component" value="Chromosome"/>
</dbReference>
<dbReference type="AlphaFoldDB" id="F2IJX9"/>
<feature type="chain" id="PRO_5003278693" description="Secretion system C-terminal sorting domain-containing protein" evidence="1">
    <location>
        <begin position="22"/>
        <end position="131"/>
    </location>
</feature>